<gene>
    <name evidence="1" type="ORF">JVT61DRAFT_6751</name>
</gene>
<evidence type="ECO:0000313" key="1">
    <source>
        <dbReference type="EMBL" id="KAG6373141.1"/>
    </source>
</evidence>
<comment type="caution">
    <text evidence="1">The sequence shown here is derived from an EMBL/GenBank/DDBJ whole genome shotgun (WGS) entry which is preliminary data.</text>
</comment>
<dbReference type="AlphaFoldDB" id="A0A8I3A6G3"/>
<proteinExistence type="predicted"/>
<reference evidence="1" key="1">
    <citation type="submission" date="2021-03" db="EMBL/GenBank/DDBJ databases">
        <title>Evolutionary innovations through gain and loss of genes in the ectomycorrhizal Boletales.</title>
        <authorList>
            <person name="Wu G."/>
            <person name="Miyauchi S."/>
            <person name="Morin E."/>
            <person name="Yang Z.-L."/>
            <person name="Xu J."/>
            <person name="Martin F.M."/>
        </authorList>
    </citation>
    <scope>NUCLEOTIDE SEQUENCE</scope>
    <source>
        <strain evidence="1">BR01</strain>
    </source>
</reference>
<protein>
    <submittedName>
        <fullName evidence="1">Uncharacterized protein</fullName>
    </submittedName>
</protein>
<organism evidence="1 2">
    <name type="scientific">Boletus reticuloceps</name>
    <dbReference type="NCBI Taxonomy" id="495285"/>
    <lineage>
        <taxon>Eukaryota</taxon>
        <taxon>Fungi</taxon>
        <taxon>Dikarya</taxon>
        <taxon>Basidiomycota</taxon>
        <taxon>Agaricomycotina</taxon>
        <taxon>Agaricomycetes</taxon>
        <taxon>Agaricomycetidae</taxon>
        <taxon>Boletales</taxon>
        <taxon>Boletineae</taxon>
        <taxon>Boletaceae</taxon>
        <taxon>Boletoideae</taxon>
        <taxon>Boletus</taxon>
    </lineage>
</organism>
<accession>A0A8I3A6G3</accession>
<dbReference type="Proteomes" id="UP000683000">
    <property type="component" value="Unassembled WGS sequence"/>
</dbReference>
<sequence length="55" mass="6416">MSNDNRVEKKGLSSNKLYQHVFEVAFKIYIEDVKEFIRNTIKRSSNPSPEAEISQ</sequence>
<dbReference type="EMBL" id="JAGFBS010000023">
    <property type="protein sequence ID" value="KAG6373141.1"/>
    <property type="molecule type" value="Genomic_DNA"/>
</dbReference>
<name>A0A8I3A6G3_9AGAM</name>
<evidence type="ECO:0000313" key="2">
    <source>
        <dbReference type="Proteomes" id="UP000683000"/>
    </source>
</evidence>
<keyword evidence="2" id="KW-1185">Reference proteome</keyword>